<reference evidence="1" key="1">
    <citation type="submission" date="2020-08" db="EMBL/GenBank/DDBJ databases">
        <title>Multicomponent nature underlies the extraordinary mechanical properties of spider dragline silk.</title>
        <authorList>
            <person name="Kono N."/>
            <person name="Nakamura H."/>
            <person name="Mori M."/>
            <person name="Yoshida Y."/>
            <person name="Ohtoshi R."/>
            <person name="Malay A.D."/>
            <person name="Moran D.A.P."/>
            <person name="Tomita M."/>
            <person name="Numata K."/>
            <person name="Arakawa K."/>
        </authorList>
    </citation>
    <scope>NUCLEOTIDE SEQUENCE</scope>
</reference>
<comment type="caution">
    <text evidence="1">The sequence shown here is derived from an EMBL/GenBank/DDBJ whole genome shotgun (WGS) entry which is preliminary data.</text>
</comment>
<evidence type="ECO:0000313" key="2">
    <source>
        <dbReference type="Proteomes" id="UP000887159"/>
    </source>
</evidence>
<dbReference type="Proteomes" id="UP000887159">
    <property type="component" value="Unassembled WGS sequence"/>
</dbReference>
<name>A0A8X6WEV7_TRICX</name>
<sequence length="196" mass="21629">MPLGLQPLSGSTIAICGPVRQNHICFLCVRVLCHRTASLCAMEIKLPSSGLLLIVLYLWRLIQLSTVKFAYSTFNTLSLKFSPRTLLALFTATTLAIPGLRIRLSMVLLLQEGISGPPFLCYSESRLGVLYLVGGRVHLDDSESHRKGRSEMPFYLSEAPLVLNLATMSKFVLDKLVSKGMLFAQTAPKSNILLVF</sequence>
<dbReference type="AlphaFoldDB" id="A0A8X6WEV7"/>
<protein>
    <submittedName>
        <fullName evidence="1">Uncharacterized protein</fullName>
    </submittedName>
</protein>
<dbReference type="EMBL" id="BMAU01021404">
    <property type="protein sequence ID" value="GFY32756.1"/>
    <property type="molecule type" value="Genomic_DNA"/>
</dbReference>
<proteinExistence type="predicted"/>
<keyword evidence="2" id="KW-1185">Reference proteome</keyword>
<evidence type="ECO:0000313" key="1">
    <source>
        <dbReference type="EMBL" id="GFY32756.1"/>
    </source>
</evidence>
<accession>A0A8X6WEV7</accession>
<gene>
    <name evidence="1" type="ORF">TNCV_4638621</name>
</gene>
<organism evidence="1 2">
    <name type="scientific">Trichonephila clavipes</name>
    <name type="common">Golden silk orbweaver</name>
    <name type="synonym">Nephila clavipes</name>
    <dbReference type="NCBI Taxonomy" id="2585209"/>
    <lineage>
        <taxon>Eukaryota</taxon>
        <taxon>Metazoa</taxon>
        <taxon>Ecdysozoa</taxon>
        <taxon>Arthropoda</taxon>
        <taxon>Chelicerata</taxon>
        <taxon>Arachnida</taxon>
        <taxon>Araneae</taxon>
        <taxon>Araneomorphae</taxon>
        <taxon>Entelegynae</taxon>
        <taxon>Araneoidea</taxon>
        <taxon>Nephilidae</taxon>
        <taxon>Trichonephila</taxon>
    </lineage>
</organism>